<keyword evidence="1" id="KW-0472">Membrane</keyword>
<keyword evidence="1" id="KW-0812">Transmembrane</keyword>
<feature type="transmembrane region" description="Helical" evidence="1">
    <location>
        <begin position="75"/>
        <end position="91"/>
    </location>
</feature>
<evidence type="ECO:0000313" key="2">
    <source>
        <dbReference type="EMBL" id="KAL2540424.1"/>
    </source>
</evidence>
<accession>A0ABD1VSS7</accession>
<organism evidence="2 3">
    <name type="scientific">Abeliophyllum distichum</name>
    <dbReference type="NCBI Taxonomy" id="126358"/>
    <lineage>
        <taxon>Eukaryota</taxon>
        <taxon>Viridiplantae</taxon>
        <taxon>Streptophyta</taxon>
        <taxon>Embryophyta</taxon>
        <taxon>Tracheophyta</taxon>
        <taxon>Spermatophyta</taxon>
        <taxon>Magnoliopsida</taxon>
        <taxon>eudicotyledons</taxon>
        <taxon>Gunneridae</taxon>
        <taxon>Pentapetalae</taxon>
        <taxon>asterids</taxon>
        <taxon>lamiids</taxon>
        <taxon>Lamiales</taxon>
        <taxon>Oleaceae</taxon>
        <taxon>Forsythieae</taxon>
        <taxon>Abeliophyllum</taxon>
    </lineage>
</organism>
<keyword evidence="3" id="KW-1185">Reference proteome</keyword>
<dbReference type="AlphaFoldDB" id="A0ABD1VSS7"/>
<reference evidence="3" key="1">
    <citation type="submission" date="2024-07" db="EMBL/GenBank/DDBJ databases">
        <title>Two chromosome-level genome assemblies of Korean endemic species Abeliophyllum distichum and Forsythia ovata (Oleaceae).</title>
        <authorList>
            <person name="Jang H."/>
        </authorList>
    </citation>
    <scope>NUCLEOTIDE SEQUENCE [LARGE SCALE GENOMIC DNA]</scope>
</reference>
<feature type="transmembrane region" description="Helical" evidence="1">
    <location>
        <begin position="27"/>
        <end position="45"/>
    </location>
</feature>
<proteinExistence type="predicted"/>
<gene>
    <name evidence="2" type="ORF">Adt_01402</name>
</gene>
<name>A0ABD1VSS7_9LAMI</name>
<comment type="caution">
    <text evidence="2">The sequence shown here is derived from an EMBL/GenBank/DDBJ whole genome shotgun (WGS) entry which is preliminary data.</text>
</comment>
<evidence type="ECO:0000256" key="1">
    <source>
        <dbReference type="SAM" id="Phobius"/>
    </source>
</evidence>
<dbReference type="Proteomes" id="UP001604336">
    <property type="component" value="Unassembled WGS sequence"/>
</dbReference>
<keyword evidence="1" id="KW-1133">Transmembrane helix</keyword>
<sequence>MYFIFTAISYLLSPSPLIFYCKRGRDGLSRLFGLAIFGLSCRLAISATRFTVLGIMNKLLTVVINLVIWDKHSTFMGTLGLLICMIGGIMYQQSTSNKAKPVKEMKAWENDEEQQKLLEMQSIIGSNGHENQPTESIFHLINGLRSKKYFIFPFPRSKRYRCTQL</sequence>
<evidence type="ECO:0000313" key="3">
    <source>
        <dbReference type="Proteomes" id="UP001604336"/>
    </source>
</evidence>
<protein>
    <submittedName>
        <fullName evidence="2">GDP-mannose transporter GONST3</fullName>
    </submittedName>
</protein>
<dbReference type="EMBL" id="JBFOLK010000001">
    <property type="protein sequence ID" value="KAL2540424.1"/>
    <property type="molecule type" value="Genomic_DNA"/>
</dbReference>